<sequence>MKILITTDTYSPMINGVVTSVKNLYHELKNGGHDVRILTLSHCGRETVEGDVYYVKSIPIGVYPDARVKLPFYNKLIQAIVDWRPEIIHSQTEFSMMLASKYIANKLNIPHMHTYHTMYENYLDYFLGGRIINKNLSAKITQRMLNSLDGVIAATDKTKNKLLSYGVSKPIFVIPTGIELRKFQQALSVEDKRQIMRDLQIAPEDRIIVYVGRIAEEKNIGEILTALPDVIKIAPNVKMLIVGGGPYLNSLKEQVENKKLERHVIFSGMVHSDEVYKYYKMAEMFVNASTTETQGLTYIEALSSGCPVVCRYDPCIDGVVEQGKNGYSYMDRGECAAFIAEILGDADLRDSMSKEALRKANEYSSGVFASRVLDKYRSTIHASKEVAIPLARFMIPKILRSKRNKIRS</sequence>
<dbReference type="RefSeq" id="WP_161743941.1">
    <property type="nucleotide sequence ID" value="NZ_JAAAMV010000010.1"/>
</dbReference>
<dbReference type="InterPro" id="IPR050194">
    <property type="entry name" value="Glycosyltransferase_grp1"/>
</dbReference>
<dbReference type="PANTHER" id="PTHR45947">
    <property type="entry name" value="SULFOQUINOVOSYL TRANSFERASE SQD2"/>
    <property type="match status" value="1"/>
</dbReference>
<feature type="domain" description="Glycosyl transferase family 1" evidence="1">
    <location>
        <begin position="191"/>
        <end position="356"/>
    </location>
</feature>
<evidence type="ECO:0000313" key="3">
    <source>
        <dbReference type="EMBL" id="NBD25137.1"/>
    </source>
</evidence>
<gene>
    <name evidence="3" type="ORF">GT019_14735</name>
</gene>
<protein>
    <submittedName>
        <fullName evidence="3">Glycosyltransferase</fullName>
    </submittedName>
</protein>
<comment type="caution">
    <text evidence="3">The sequence shown here is derived from an EMBL/GenBank/DDBJ whole genome shotgun (WGS) entry which is preliminary data.</text>
</comment>
<name>A0ABW9XS34_9BACL</name>
<dbReference type="InterPro" id="IPR028098">
    <property type="entry name" value="Glyco_trans_4-like_N"/>
</dbReference>
<dbReference type="Pfam" id="PF00534">
    <property type="entry name" value="Glycos_transf_1"/>
    <property type="match status" value="1"/>
</dbReference>
<dbReference type="InterPro" id="IPR001296">
    <property type="entry name" value="Glyco_trans_1"/>
</dbReference>
<dbReference type="CDD" id="cd03817">
    <property type="entry name" value="GT4_UGDG-like"/>
    <property type="match status" value="1"/>
</dbReference>
<dbReference type="EMBL" id="JAAAMV010000010">
    <property type="protein sequence ID" value="NBD25137.1"/>
    <property type="molecule type" value="Genomic_DNA"/>
</dbReference>
<dbReference type="PANTHER" id="PTHR45947:SF3">
    <property type="entry name" value="SULFOQUINOVOSYL TRANSFERASE SQD2"/>
    <property type="match status" value="1"/>
</dbReference>
<dbReference type="Gene3D" id="3.40.50.2000">
    <property type="entry name" value="Glycogen Phosphorylase B"/>
    <property type="match status" value="2"/>
</dbReference>
<reference evidence="3 4" key="1">
    <citation type="submission" date="2020-01" db="EMBL/GenBank/DDBJ databases">
        <title>Paenibacillus soybeanensis sp. nov. isolated from the nodules of soybean (Glycine max(L.) Merr).</title>
        <authorList>
            <person name="Wang H."/>
        </authorList>
    </citation>
    <scope>NUCLEOTIDE SEQUENCE [LARGE SCALE GENOMIC DNA]</scope>
    <source>
        <strain evidence="3 4">T1</strain>
    </source>
</reference>
<evidence type="ECO:0000259" key="2">
    <source>
        <dbReference type="Pfam" id="PF13439"/>
    </source>
</evidence>
<dbReference type="Pfam" id="PF13439">
    <property type="entry name" value="Glyco_transf_4"/>
    <property type="match status" value="1"/>
</dbReference>
<feature type="domain" description="Glycosyltransferase subfamily 4-like N-terminal" evidence="2">
    <location>
        <begin position="14"/>
        <end position="180"/>
    </location>
</feature>
<evidence type="ECO:0000313" key="4">
    <source>
        <dbReference type="Proteomes" id="UP000665561"/>
    </source>
</evidence>
<dbReference type="SUPFAM" id="SSF53756">
    <property type="entry name" value="UDP-Glycosyltransferase/glycogen phosphorylase"/>
    <property type="match status" value="1"/>
</dbReference>
<organism evidence="3 4">
    <name type="scientific">Paenibacillus glycinis</name>
    <dbReference type="NCBI Taxonomy" id="2697035"/>
    <lineage>
        <taxon>Bacteria</taxon>
        <taxon>Bacillati</taxon>
        <taxon>Bacillota</taxon>
        <taxon>Bacilli</taxon>
        <taxon>Bacillales</taxon>
        <taxon>Paenibacillaceae</taxon>
        <taxon>Paenibacillus</taxon>
    </lineage>
</organism>
<keyword evidence="4" id="KW-1185">Reference proteome</keyword>
<proteinExistence type="predicted"/>
<dbReference type="Proteomes" id="UP000665561">
    <property type="component" value="Unassembled WGS sequence"/>
</dbReference>
<accession>A0ABW9XS34</accession>
<evidence type="ECO:0000259" key="1">
    <source>
        <dbReference type="Pfam" id="PF00534"/>
    </source>
</evidence>